<organism evidence="2 3">
    <name type="scientific">Cytophaga hutchinsonii (strain ATCC 33406 / DSM 1761 / CIP 103989 / NBRC 15051 / NCIMB 9469 / D465)</name>
    <dbReference type="NCBI Taxonomy" id="269798"/>
    <lineage>
        <taxon>Bacteria</taxon>
        <taxon>Pseudomonadati</taxon>
        <taxon>Bacteroidota</taxon>
        <taxon>Cytophagia</taxon>
        <taxon>Cytophagales</taxon>
        <taxon>Cytophagaceae</taxon>
        <taxon>Cytophaga</taxon>
    </lineage>
</organism>
<sequence>MTFYNKNSHNRKSIRLKGRDYSKPDLYFITICCQDRISRFGEIIYDEMILNQLGIIAYNEWMKLPKRYMNVELDVFQIMPDHIHAIVSLTNVGATLAVARDNTTVADNIMVAGDTTIAGDNTTVAPDHTTIAGDNTMITPDNTTVAGDNTMVTSDGTRAGNHQTHVHDLTGQPQGLPLQFSQHKATVGSIIGGYKSIVSNEILKIYKSQNEIMGKLWQRNYYEHIIRNHESYINISNYIIDNPKRWNENRRGDPCGRP</sequence>
<evidence type="ECO:0000313" key="3">
    <source>
        <dbReference type="Proteomes" id="UP000001822"/>
    </source>
</evidence>
<dbReference type="AlphaFoldDB" id="A0A6N4SQL9"/>
<dbReference type="EMBL" id="CP000383">
    <property type="protein sequence ID" value="ABG58622.1"/>
    <property type="molecule type" value="Genomic_DNA"/>
</dbReference>
<protein>
    <recommendedName>
        <fullName evidence="1">Transposase IS200-like domain-containing protein</fullName>
    </recommendedName>
</protein>
<dbReference type="InterPro" id="IPR002686">
    <property type="entry name" value="Transposase_17"/>
</dbReference>
<evidence type="ECO:0000259" key="1">
    <source>
        <dbReference type="SMART" id="SM01321"/>
    </source>
</evidence>
<dbReference type="SUPFAM" id="SSF143422">
    <property type="entry name" value="Transposase IS200-like"/>
    <property type="match status" value="1"/>
</dbReference>
<keyword evidence="3" id="KW-1185">Reference proteome</keyword>
<dbReference type="GO" id="GO:0006313">
    <property type="term" value="P:DNA transposition"/>
    <property type="evidence" value="ECO:0007669"/>
    <property type="project" value="InterPro"/>
</dbReference>
<dbReference type="Gene3D" id="3.30.70.1290">
    <property type="entry name" value="Transposase IS200-like"/>
    <property type="match status" value="2"/>
</dbReference>
<dbReference type="InterPro" id="IPR052715">
    <property type="entry name" value="RAYT_transposase"/>
</dbReference>
<dbReference type="Proteomes" id="UP000001822">
    <property type="component" value="Chromosome"/>
</dbReference>
<feature type="domain" description="Transposase IS200-like" evidence="1">
    <location>
        <begin position="23"/>
        <end position="242"/>
    </location>
</feature>
<dbReference type="KEGG" id="chu:CHU_1350"/>
<accession>A0A6N4SQL9</accession>
<dbReference type="PANTHER" id="PTHR36966:SF1">
    <property type="entry name" value="REP-ASSOCIATED TYROSINE TRANSPOSASE"/>
    <property type="match status" value="1"/>
</dbReference>
<proteinExistence type="predicted"/>
<dbReference type="RefSeq" id="WP_011584737.1">
    <property type="nucleotide sequence ID" value="NC_008255.1"/>
</dbReference>
<evidence type="ECO:0000313" key="2">
    <source>
        <dbReference type="EMBL" id="ABG58622.1"/>
    </source>
</evidence>
<dbReference type="SMART" id="SM01321">
    <property type="entry name" value="Y1_Tnp"/>
    <property type="match status" value="1"/>
</dbReference>
<gene>
    <name evidence="2" type="ordered locus">CHU_1350</name>
</gene>
<dbReference type="GO" id="GO:0043565">
    <property type="term" value="F:sequence-specific DNA binding"/>
    <property type="evidence" value="ECO:0007669"/>
    <property type="project" value="TreeGrafter"/>
</dbReference>
<dbReference type="InterPro" id="IPR036515">
    <property type="entry name" value="Transposase_17_sf"/>
</dbReference>
<name>A0A6N4SQL9_CYTH3</name>
<dbReference type="GO" id="GO:0004803">
    <property type="term" value="F:transposase activity"/>
    <property type="evidence" value="ECO:0007669"/>
    <property type="project" value="InterPro"/>
</dbReference>
<dbReference type="PANTHER" id="PTHR36966">
    <property type="entry name" value="REP-ASSOCIATED TYROSINE TRANSPOSASE"/>
    <property type="match status" value="1"/>
</dbReference>
<reference evidence="2 3" key="1">
    <citation type="journal article" date="2007" name="Appl. Environ. Microbiol.">
        <title>Genome sequence of the cellulolytic gliding bacterium Cytophaga hutchinsonii.</title>
        <authorList>
            <person name="Xie G."/>
            <person name="Bruce D.C."/>
            <person name="Challacombe J.F."/>
            <person name="Chertkov O."/>
            <person name="Detter J.C."/>
            <person name="Gilna P."/>
            <person name="Han C.S."/>
            <person name="Lucas S."/>
            <person name="Misra M."/>
            <person name="Myers G.L."/>
            <person name="Richardson P."/>
            <person name="Tapia R."/>
            <person name="Thayer N."/>
            <person name="Thompson L.S."/>
            <person name="Brettin T.S."/>
            <person name="Henrissat B."/>
            <person name="Wilson D.B."/>
            <person name="McBride M.J."/>
        </authorList>
    </citation>
    <scope>NUCLEOTIDE SEQUENCE [LARGE SCALE GENOMIC DNA]</scope>
    <source>
        <strain evidence="3">ATCC 33406 / DSM 1761 / CIP 103989 / NBRC 15051 / NCIMB 9469 / D465</strain>
    </source>
</reference>